<evidence type="ECO:0000256" key="13">
    <source>
        <dbReference type="SAM" id="MobiDB-lite"/>
    </source>
</evidence>
<feature type="domain" description="TSCPD" evidence="14">
    <location>
        <begin position="630"/>
        <end position="734"/>
    </location>
</feature>
<evidence type="ECO:0000256" key="7">
    <source>
        <dbReference type="ARBA" id="ARBA00022741"/>
    </source>
</evidence>
<dbReference type="RefSeq" id="WP_150023915.1">
    <property type="nucleotide sequence ID" value="NZ_VWOJ01000004.1"/>
</dbReference>
<dbReference type="AlphaFoldDB" id="A0A5M6ZF48"/>
<keyword evidence="16" id="KW-1185">Reference proteome</keyword>
<dbReference type="InterPro" id="IPR050862">
    <property type="entry name" value="RdRp_reductase_class-2"/>
</dbReference>
<dbReference type="InterPro" id="IPR017856">
    <property type="entry name" value="Integrase-like_N"/>
</dbReference>
<evidence type="ECO:0000256" key="2">
    <source>
        <dbReference type="ARBA" id="ARBA00007405"/>
    </source>
</evidence>
<evidence type="ECO:0000256" key="1">
    <source>
        <dbReference type="ARBA" id="ARBA00001922"/>
    </source>
</evidence>
<proteinExistence type="inferred from homology"/>
<name>A0A5M6ZF48_9PROT</name>
<dbReference type="GO" id="GO:0031419">
    <property type="term" value="F:cobalamin binding"/>
    <property type="evidence" value="ECO:0007669"/>
    <property type="project" value="UniProtKB-KW"/>
</dbReference>
<evidence type="ECO:0000259" key="14">
    <source>
        <dbReference type="Pfam" id="PF12637"/>
    </source>
</evidence>
<evidence type="ECO:0000256" key="11">
    <source>
        <dbReference type="ARBA" id="ARBA00033050"/>
    </source>
</evidence>
<dbReference type="PANTHER" id="PTHR43371">
    <property type="entry name" value="VITAMIN B12-DEPENDENT RIBONUCLEOTIDE REDUCTASE"/>
    <property type="match status" value="1"/>
</dbReference>
<dbReference type="EMBL" id="VWOJ01000004">
    <property type="protein sequence ID" value="KAA5801728.1"/>
    <property type="molecule type" value="Genomic_DNA"/>
</dbReference>
<feature type="region of interest" description="Disordered" evidence="13">
    <location>
        <begin position="793"/>
        <end position="823"/>
    </location>
</feature>
<comment type="caution">
    <text evidence="15">The sequence shown here is derived from an EMBL/GenBank/DDBJ whole genome shotgun (WGS) entry which is preliminary data.</text>
</comment>
<accession>A0A5M6ZF48</accession>
<dbReference type="GO" id="GO:0004748">
    <property type="term" value="F:ribonucleoside-diphosphate reductase activity, thioredoxin disulfide as acceptor"/>
    <property type="evidence" value="ECO:0007669"/>
    <property type="project" value="UniProtKB-EC"/>
</dbReference>
<evidence type="ECO:0000256" key="6">
    <source>
        <dbReference type="ARBA" id="ARBA00022634"/>
    </source>
</evidence>
<keyword evidence="9" id="KW-0170">Cobalt</keyword>
<evidence type="ECO:0000313" key="15">
    <source>
        <dbReference type="EMBL" id="KAA5801728.1"/>
    </source>
</evidence>
<comment type="similarity">
    <text evidence="2">Belongs to the ribonucleoside diphosphate reductase class-2 family.</text>
</comment>
<dbReference type="Gene3D" id="1.10.10.200">
    <property type="match status" value="1"/>
</dbReference>
<keyword evidence="8" id="KW-0560">Oxidoreductase</keyword>
<feature type="compositionally biased region" description="Low complexity" evidence="13">
    <location>
        <begin position="800"/>
        <end position="822"/>
    </location>
</feature>
<evidence type="ECO:0000256" key="4">
    <source>
        <dbReference type="ARBA" id="ARBA00014409"/>
    </source>
</evidence>
<dbReference type="InterPro" id="IPR024434">
    <property type="entry name" value="TSCPD_dom"/>
</dbReference>
<organism evidence="15 16">
    <name type="scientific">Alkalicaulis satelles</name>
    <dbReference type="NCBI Taxonomy" id="2609175"/>
    <lineage>
        <taxon>Bacteria</taxon>
        <taxon>Pseudomonadati</taxon>
        <taxon>Pseudomonadota</taxon>
        <taxon>Alphaproteobacteria</taxon>
        <taxon>Maricaulales</taxon>
        <taxon>Maricaulaceae</taxon>
        <taxon>Alkalicaulis</taxon>
    </lineage>
</organism>
<dbReference type="EC" id="1.17.4.1" evidence="3"/>
<protein>
    <recommendedName>
        <fullName evidence="4">Vitamin B12-dependent ribonucleotide reductase</fullName>
        <ecNumber evidence="3">1.17.4.1</ecNumber>
    </recommendedName>
    <alternativeName>
        <fullName evidence="11">Ribonucleoside-diphosphate reductase NrdJ</fullName>
    </alternativeName>
</protein>
<evidence type="ECO:0000256" key="9">
    <source>
        <dbReference type="ARBA" id="ARBA00023285"/>
    </source>
</evidence>
<comment type="cofactor">
    <cofactor evidence="1">
        <name>adenosylcob(III)alamin</name>
        <dbReference type="ChEBI" id="CHEBI:18408"/>
    </cofactor>
</comment>
<evidence type="ECO:0000256" key="5">
    <source>
        <dbReference type="ARBA" id="ARBA00022628"/>
    </source>
</evidence>
<keyword evidence="6" id="KW-0237">DNA synthesis</keyword>
<dbReference type="GO" id="GO:0071897">
    <property type="term" value="P:DNA biosynthetic process"/>
    <property type="evidence" value="ECO:0007669"/>
    <property type="project" value="UniProtKB-KW"/>
</dbReference>
<evidence type="ECO:0000256" key="8">
    <source>
        <dbReference type="ARBA" id="ARBA00023002"/>
    </source>
</evidence>
<dbReference type="GO" id="GO:0000166">
    <property type="term" value="F:nucleotide binding"/>
    <property type="evidence" value="ECO:0007669"/>
    <property type="project" value="UniProtKB-KW"/>
</dbReference>
<dbReference type="Proteomes" id="UP000325122">
    <property type="component" value="Unassembled WGS sequence"/>
</dbReference>
<evidence type="ECO:0000256" key="10">
    <source>
        <dbReference type="ARBA" id="ARBA00025437"/>
    </source>
</evidence>
<evidence type="ECO:0000256" key="12">
    <source>
        <dbReference type="ARBA" id="ARBA00047754"/>
    </source>
</evidence>
<keyword evidence="5" id="KW-0846">Cobalamin</keyword>
<sequence length="858" mass="89154">MTVTPRLTLAEAAPQFETRPLGAADPDALTEGGEARLKAPQGWSARACAAFGALAEDWADEGGTLDAKGVTRALASALAGVFPKADQDLARDELAASLIAREACPAPALWRGEQITASAPAPAAGAEDLAAVIDDLNAGAMGQAAADVGARVLAERLEAVALACVNCTGSESECFDPRHNRALARAIRAARRDGAPDAMIERAIARARQGVTAPEAGLHAARPALEAPPVRLTARFFDLADADETLTSGASARELSTRLAEALWTHGLPHLEFSDIAAPPPPAASLELTRFITNAQIDEAGLASAASLWGAVAEAAGGSLALTGLSAALCSLRLAYDSQAGREAAAALIHAASVSPAPLSLHRPDALSAAFLDAESVGVHPPAALDGPGGQRFAPCVEAALADLPEAMQDTARAHALGARSLTGHQADWIEALARQGVDEAAFARINAALAEGVPLRFAVNRWSLGPEIAQRCGISPERFDRAGGRLLEALGVDPVDIAAAERYVQGAGRLDDCTALSPERRAVFADPDAGARLAMAAAVEGVLGASCGLEIALPGSASMDEAGALAASACRMGLHAIAIRREGEALYDLLNTIEFEGGDYGPRDIITEERVIERVVETVVERAAARRKLPDRRKGYIQKATVGGHKVYLHTGEFENGELGEIFIDMHKEGAAFRSLMNNFAIAISIGLQYGVPLEEFVDAYLFTRFEPAGPVEGNDSITYATSILDYLFRELAVSYLGREDLAQGEDQGADPAGLGRGVASEKLAAQADPASLISRGFSRGQLPDNVVMLAGRPRKPASDSSDAPANASSGPAPARAPAPDYYGEPCPDCGHFTLVEQGAHLSCEACDWSGPPPGQT</sequence>
<comment type="function">
    <text evidence="10">Catalyzes the reduction of ribonucleotides to deoxyribonucleotides. May function to provide a pool of deoxyribonucleotide precursors for DNA repair during oxygen limitation and/or for immediate growth after restoration of oxygen.</text>
</comment>
<dbReference type="PANTHER" id="PTHR43371:SF1">
    <property type="entry name" value="RIBONUCLEOSIDE-DIPHOSPHATE REDUCTASE"/>
    <property type="match status" value="1"/>
</dbReference>
<dbReference type="SUPFAM" id="SSF75625">
    <property type="entry name" value="YebC-like"/>
    <property type="match status" value="1"/>
</dbReference>
<dbReference type="InterPro" id="IPR029072">
    <property type="entry name" value="YebC-like"/>
</dbReference>
<reference evidence="15 16" key="1">
    <citation type="submission" date="2019-09" db="EMBL/GenBank/DDBJ databases">
        <authorList>
            <person name="Kevbrin V."/>
            <person name="Grouzdev D.S."/>
        </authorList>
    </citation>
    <scope>NUCLEOTIDE SEQUENCE [LARGE SCALE GENOMIC DNA]</scope>
    <source>
        <strain evidence="15 16">G-192</strain>
    </source>
</reference>
<evidence type="ECO:0000313" key="16">
    <source>
        <dbReference type="Proteomes" id="UP000325122"/>
    </source>
</evidence>
<evidence type="ECO:0000256" key="3">
    <source>
        <dbReference type="ARBA" id="ARBA00012274"/>
    </source>
</evidence>
<keyword evidence="7" id="KW-0547">Nucleotide-binding</keyword>
<comment type="catalytic activity">
    <reaction evidence="12">
        <text>a 2'-deoxyribonucleoside 5'-diphosphate + [thioredoxin]-disulfide + H2O = a ribonucleoside 5'-diphosphate + [thioredoxin]-dithiol</text>
        <dbReference type="Rhea" id="RHEA:23252"/>
        <dbReference type="Rhea" id="RHEA-COMP:10698"/>
        <dbReference type="Rhea" id="RHEA-COMP:10700"/>
        <dbReference type="ChEBI" id="CHEBI:15377"/>
        <dbReference type="ChEBI" id="CHEBI:29950"/>
        <dbReference type="ChEBI" id="CHEBI:50058"/>
        <dbReference type="ChEBI" id="CHEBI:57930"/>
        <dbReference type="ChEBI" id="CHEBI:73316"/>
        <dbReference type="EC" id="1.17.4.1"/>
    </reaction>
</comment>
<gene>
    <name evidence="15" type="ORF">F1654_12650</name>
</gene>
<dbReference type="Pfam" id="PF12637">
    <property type="entry name" value="TSCPD"/>
    <property type="match status" value="1"/>
</dbReference>